<dbReference type="Proteomes" id="UP000887013">
    <property type="component" value="Unassembled WGS sequence"/>
</dbReference>
<protein>
    <submittedName>
        <fullName evidence="16">Cytochrome P450 3A4</fullName>
    </submittedName>
</protein>
<proteinExistence type="inferred from homology"/>
<dbReference type="InterPro" id="IPR036396">
    <property type="entry name" value="Cyt_P450_sf"/>
</dbReference>
<evidence type="ECO:0000313" key="17">
    <source>
        <dbReference type="Proteomes" id="UP000887013"/>
    </source>
</evidence>
<evidence type="ECO:0000256" key="10">
    <source>
        <dbReference type="ARBA" id="ARBA00023002"/>
    </source>
</evidence>
<evidence type="ECO:0000256" key="6">
    <source>
        <dbReference type="ARBA" id="ARBA00022617"/>
    </source>
</evidence>
<dbReference type="Pfam" id="PF00067">
    <property type="entry name" value="p450"/>
    <property type="match status" value="1"/>
</dbReference>
<keyword evidence="8" id="KW-0256">Endoplasmic reticulum</keyword>
<evidence type="ECO:0000256" key="5">
    <source>
        <dbReference type="ARBA" id="ARBA00010617"/>
    </source>
</evidence>
<keyword evidence="13" id="KW-0472">Membrane</keyword>
<evidence type="ECO:0000256" key="7">
    <source>
        <dbReference type="ARBA" id="ARBA00022723"/>
    </source>
</evidence>
<dbReference type="EMBL" id="BMAW01074063">
    <property type="protein sequence ID" value="GFT90518.1"/>
    <property type="molecule type" value="Genomic_DNA"/>
</dbReference>
<dbReference type="PRINTS" id="PR00385">
    <property type="entry name" value="P450"/>
</dbReference>
<evidence type="ECO:0000256" key="2">
    <source>
        <dbReference type="ARBA" id="ARBA00003690"/>
    </source>
</evidence>
<dbReference type="PANTHER" id="PTHR24292:SF54">
    <property type="entry name" value="CYP9F3-RELATED"/>
    <property type="match status" value="1"/>
</dbReference>
<dbReference type="InterPro" id="IPR017972">
    <property type="entry name" value="Cyt_P450_CS"/>
</dbReference>
<keyword evidence="12 15" id="KW-0503">Monooxygenase</keyword>
<keyword evidence="7 14" id="KW-0479">Metal-binding</keyword>
<evidence type="ECO:0000256" key="1">
    <source>
        <dbReference type="ARBA" id="ARBA00001971"/>
    </source>
</evidence>
<evidence type="ECO:0000256" key="8">
    <source>
        <dbReference type="ARBA" id="ARBA00022824"/>
    </source>
</evidence>
<dbReference type="OrthoDB" id="6427095at2759"/>
<dbReference type="SUPFAM" id="SSF48264">
    <property type="entry name" value="Cytochrome P450"/>
    <property type="match status" value="1"/>
</dbReference>
<dbReference type="GO" id="GO:0020037">
    <property type="term" value="F:heme binding"/>
    <property type="evidence" value="ECO:0007669"/>
    <property type="project" value="InterPro"/>
</dbReference>
<dbReference type="PROSITE" id="PS00086">
    <property type="entry name" value="CYTOCHROME_P450"/>
    <property type="match status" value="1"/>
</dbReference>
<comment type="cofactor">
    <cofactor evidence="1 14">
        <name>heme</name>
        <dbReference type="ChEBI" id="CHEBI:30413"/>
    </cofactor>
</comment>
<dbReference type="GO" id="GO:0004497">
    <property type="term" value="F:monooxygenase activity"/>
    <property type="evidence" value="ECO:0007669"/>
    <property type="project" value="UniProtKB-KW"/>
</dbReference>
<keyword evidence="9" id="KW-0492">Microsome</keyword>
<feature type="non-terminal residue" evidence="16">
    <location>
        <position position="1"/>
    </location>
</feature>
<dbReference type="GO" id="GO:0005506">
    <property type="term" value="F:iron ion binding"/>
    <property type="evidence" value="ECO:0007669"/>
    <property type="project" value="InterPro"/>
</dbReference>
<keyword evidence="6 14" id="KW-0349">Heme</keyword>
<keyword evidence="10 15" id="KW-0560">Oxidoreductase</keyword>
<evidence type="ECO:0000256" key="3">
    <source>
        <dbReference type="ARBA" id="ARBA00004174"/>
    </source>
</evidence>
<name>A0A8X6UA73_NEPPI</name>
<dbReference type="GO" id="GO:0016705">
    <property type="term" value="F:oxidoreductase activity, acting on paired donors, with incorporation or reduction of molecular oxygen"/>
    <property type="evidence" value="ECO:0007669"/>
    <property type="project" value="InterPro"/>
</dbReference>
<evidence type="ECO:0000256" key="4">
    <source>
        <dbReference type="ARBA" id="ARBA00004406"/>
    </source>
</evidence>
<comment type="subcellular location">
    <subcellularLocation>
        <location evidence="4">Endoplasmic reticulum membrane</location>
        <topology evidence="4">Peripheral membrane protein</topology>
    </subcellularLocation>
    <subcellularLocation>
        <location evidence="3">Microsome membrane</location>
        <topology evidence="3">Peripheral membrane protein</topology>
    </subcellularLocation>
</comment>
<gene>
    <name evidence="16" type="primary">CYP3A4</name>
    <name evidence="16" type="ORF">NPIL_459721</name>
</gene>
<dbReference type="PANTHER" id="PTHR24292">
    <property type="entry name" value="CYTOCHROME P450"/>
    <property type="match status" value="1"/>
</dbReference>
<dbReference type="GO" id="GO:0005789">
    <property type="term" value="C:endoplasmic reticulum membrane"/>
    <property type="evidence" value="ECO:0007669"/>
    <property type="project" value="UniProtKB-SubCell"/>
</dbReference>
<evidence type="ECO:0000256" key="14">
    <source>
        <dbReference type="PIRSR" id="PIRSR602403-1"/>
    </source>
</evidence>
<evidence type="ECO:0000256" key="12">
    <source>
        <dbReference type="ARBA" id="ARBA00023033"/>
    </source>
</evidence>
<evidence type="ECO:0000256" key="13">
    <source>
        <dbReference type="ARBA" id="ARBA00023136"/>
    </source>
</evidence>
<evidence type="ECO:0000313" key="16">
    <source>
        <dbReference type="EMBL" id="GFT90518.1"/>
    </source>
</evidence>
<organism evidence="16 17">
    <name type="scientific">Nephila pilipes</name>
    <name type="common">Giant wood spider</name>
    <name type="synonym">Nephila maculata</name>
    <dbReference type="NCBI Taxonomy" id="299642"/>
    <lineage>
        <taxon>Eukaryota</taxon>
        <taxon>Metazoa</taxon>
        <taxon>Ecdysozoa</taxon>
        <taxon>Arthropoda</taxon>
        <taxon>Chelicerata</taxon>
        <taxon>Arachnida</taxon>
        <taxon>Araneae</taxon>
        <taxon>Araneomorphae</taxon>
        <taxon>Entelegynae</taxon>
        <taxon>Araneoidea</taxon>
        <taxon>Nephilidae</taxon>
        <taxon>Nephila</taxon>
    </lineage>
</organism>
<comment type="similarity">
    <text evidence="5 15">Belongs to the cytochrome P450 family.</text>
</comment>
<comment type="caution">
    <text evidence="16">The sequence shown here is derived from an EMBL/GenBank/DDBJ whole genome shotgun (WGS) entry which is preliminary data.</text>
</comment>
<keyword evidence="11 14" id="KW-0408">Iron</keyword>
<dbReference type="InterPro" id="IPR001128">
    <property type="entry name" value="Cyt_P450"/>
</dbReference>
<accession>A0A8X6UA73</accession>
<comment type="function">
    <text evidence="2">May be involved in the metabolism of insect hormones and in the breakdown of synthetic insecticides.</text>
</comment>
<sequence>GKLTYEALQNMKYMDNVISETLRLFPPAVRLERKAVGDYKLADTGITIPKGMIVTIPSYAMHRDPELFPEPERFDPDRFTPEERAKRDQYSYLPFGAGPRNCVGMRFALMEIKVCLACVVANFKIKRCPETKVPLKFLVGAGLLQPIDVTVALERRDDNPIVK</sequence>
<dbReference type="InterPro" id="IPR050476">
    <property type="entry name" value="Insect_CytP450_Detox"/>
</dbReference>
<evidence type="ECO:0000256" key="11">
    <source>
        <dbReference type="ARBA" id="ARBA00023004"/>
    </source>
</evidence>
<keyword evidence="17" id="KW-1185">Reference proteome</keyword>
<evidence type="ECO:0000256" key="9">
    <source>
        <dbReference type="ARBA" id="ARBA00022848"/>
    </source>
</evidence>
<feature type="binding site" description="axial binding residue" evidence="14">
    <location>
        <position position="102"/>
    </location>
    <ligand>
        <name>heme</name>
        <dbReference type="ChEBI" id="CHEBI:30413"/>
    </ligand>
    <ligandPart>
        <name>Fe</name>
        <dbReference type="ChEBI" id="CHEBI:18248"/>
    </ligandPart>
</feature>
<dbReference type="Gene3D" id="1.10.630.10">
    <property type="entry name" value="Cytochrome P450"/>
    <property type="match status" value="1"/>
</dbReference>
<dbReference type="AlphaFoldDB" id="A0A8X6UA73"/>
<dbReference type="PRINTS" id="PR00465">
    <property type="entry name" value="EP450IV"/>
</dbReference>
<dbReference type="InterPro" id="IPR002403">
    <property type="entry name" value="Cyt_P450_E_grp-IV"/>
</dbReference>
<reference evidence="16" key="1">
    <citation type="submission" date="2020-08" db="EMBL/GenBank/DDBJ databases">
        <title>Multicomponent nature underlies the extraordinary mechanical properties of spider dragline silk.</title>
        <authorList>
            <person name="Kono N."/>
            <person name="Nakamura H."/>
            <person name="Mori M."/>
            <person name="Yoshida Y."/>
            <person name="Ohtoshi R."/>
            <person name="Malay A.D."/>
            <person name="Moran D.A.P."/>
            <person name="Tomita M."/>
            <person name="Numata K."/>
            <person name="Arakawa K."/>
        </authorList>
    </citation>
    <scope>NUCLEOTIDE SEQUENCE</scope>
</reference>
<evidence type="ECO:0000256" key="15">
    <source>
        <dbReference type="RuleBase" id="RU000461"/>
    </source>
</evidence>